<protein>
    <submittedName>
        <fullName evidence="1">Uncharacterized protein</fullName>
    </submittedName>
</protein>
<sequence>MAPKAMSVTPRSCVSNVRVQSYIIISTFCSPLLSSLLLAPPDINLPPPPVHLALPLLTPAPHILCISTPTTPPPIFTFTRPLSHALDAPHLYTPMSFPPHLCS</sequence>
<dbReference type="EMBL" id="VSRR010043199">
    <property type="protein sequence ID" value="MPC76371.1"/>
    <property type="molecule type" value="Genomic_DNA"/>
</dbReference>
<accession>A0A5B7HTM8</accession>
<dbReference type="AlphaFoldDB" id="A0A5B7HTM8"/>
<reference evidence="1 2" key="1">
    <citation type="submission" date="2019-05" db="EMBL/GenBank/DDBJ databases">
        <title>Another draft genome of Portunus trituberculatus and its Hox gene families provides insights of decapod evolution.</title>
        <authorList>
            <person name="Jeong J.-H."/>
            <person name="Song I."/>
            <person name="Kim S."/>
            <person name="Choi T."/>
            <person name="Kim D."/>
            <person name="Ryu S."/>
            <person name="Kim W."/>
        </authorList>
    </citation>
    <scope>NUCLEOTIDE SEQUENCE [LARGE SCALE GENOMIC DNA]</scope>
    <source>
        <tissue evidence="1">Muscle</tissue>
    </source>
</reference>
<organism evidence="1 2">
    <name type="scientific">Portunus trituberculatus</name>
    <name type="common">Swimming crab</name>
    <name type="synonym">Neptunus trituberculatus</name>
    <dbReference type="NCBI Taxonomy" id="210409"/>
    <lineage>
        <taxon>Eukaryota</taxon>
        <taxon>Metazoa</taxon>
        <taxon>Ecdysozoa</taxon>
        <taxon>Arthropoda</taxon>
        <taxon>Crustacea</taxon>
        <taxon>Multicrustacea</taxon>
        <taxon>Malacostraca</taxon>
        <taxon>Eumalacostraca</taxon>
        <taxon>Eucarida</taxon>
        <taxon>Decapoda</taxon>
        <taxon>Pleocyemata</taxon>
        <taxon>Brachyura</taxon>
        <taxon>Eubrachyura</taxon>
        <taxon>Portunoidea</taxon>
        <taxon>Portunidae</taxon>
        <taxon>Portuninae</taxon>
        <taxon>Portunus</taxon>
    </lineage>
</organism>
<evidence type="ECO:0000313" key="2">
    <source>
        <dbReference type="Proteomes" id="UP000324222"/>
    </source>
</evidence>
<proteinExistence type="predicted"/>
<comment type="caution">
    <text evidence="1">The sequence shown here is derived from an EMBL/GenBank/DDBJ whole genome shotgun (WGS) entry which is preliminary data.</text>
</comment>
<keyword evidence="2" id="KW-1185">Reference proteome</keyword>
<evidence type="ECO:0000313" key="1">
    <source>
        <dbReference type="EMBL" id="MPC76371.1"/>
    </source>
</evidence>
<dbReference type="Proteomes" id="UP000324222">
    <property type="component" value="Unassembled WGS sequence"/>
</dbReference>
<name>A0A5B7HTM8_PORTR</name>
<gene>
    <name evidence="1" type="ORF">E2C01_070781</name>
</gene>